<keyword evidence="3" id="KW-1185">Reference proteome</keyword>
<dbReference type="PANTHER" id="PTHR42879:SF6">
    <property type="entry name" value="NADPH-DEPENDENT REDUCTASE BACG"/>
    <property type="match status" value="1"/>
</dbReference>
<evidence type="ECO:0000313" key="2">
    <source>
        <dbReference type="EMBL" id="MCD2164574.1"/>
    </source>
</evidence>
<evidence type="ECO:0000313" key="3">
    <source>
        <dbReference type="Proteomes" id="UP001199260"/>
    </source>
</evidence>
<comment type="similarity">
    <text evidence="1">Belongs to the short-chain dehydrogenases/reductases (SDR) family.</text>
</comment>
<dbReference type="CDD" id="cd05344">
    <property type="entry name" value="BKR_like_SDR_like"/>
    <property type="match status" value="1"/>
</dbReference>
<dbReference type="EMBL" id="JAJNCT010000005">
    <property type="protein sequence ID" value="MCD2164574.1"/>
    <property type="molecule type" value="Genomic_DNA"/>
</dbReference>
<name>A0AAW4XSR9_9BURK</name>
<dbReference type="InterPro" id="IPR002347">
    <property type="entry name" value="SDR_fam"/>
</dbReference>
<comment type="caution">
    <text evidence="2">The sequence shown here is derived from an EMBL/GenBank/DDBJ whole genome shotgun (WGS) entry which is preliminary data.</text>
</comment>
<protein>
    <submittedName>
        <fullName evidence="2">SDR family oxidoreductase</fullName>
    </submittedName>
</protein>
<organism evidence="2 3">
    <name type="scientific">Comamonas koreensis</name>
    <dbReference type="NCBI Taxonomy" id="160825"/>
    <lineage>
        <taxon>Bacteria</taxon>
        <taxon>Pseudomonadati</taxon>
        <taxon>Pseudomonadota</taxon>
        <taxon>Betaproteobacteria</taxon>
        <taxon>Burkholderiales</taxon>
        <taxon>Comamonadaceae</taxon>
        <taxon>Comamonas</taxon>
    </lineage>
</organism>
<gene>
    <name evidence="2" type="ORF">LPW39_05435</name>
</gene>
<proteinExistence type="inferred from homology"/>
<sequence length="275" mass="28363">MDFGIANKWALVCAASKGLGRGCAQALVNEGVNVVINARGEEALKDTARQLKVMAAMWAAAAPGRVAPQVIAVAADITTEAGRAAVLNAEGGPGQRFDILVNNAGGPPPGDFRDWDRDAWVKALDANMLTPIALIQTLIDGMAERGFGRIVNITSSSVKAPIDILGLSNGARSGLTGFVAGVARSAIAGKGVTINNILPGKFDTDRIAATISATASKTGKSEADIRESQQKQIPAGRYGTADEFGAICAFLCSQQAAYITGQNILPDGGSYTGTF</sequence>
<dbReference type="RefSeq" id="WP_230771969.1">
    <property type="nucleotide sequence ID" value="NZ_JAJNCT010000005.1"/>
</dbReference>
<accession>A0AAW4XSR9</accession>
<dbReference type="FunFam" id="3.40.50.720:FF:000642">
    <property type="entry name" value="Short-chain dehydrogenase/reductase SDR"/>
    <property type="match status" value="1"/>
</dbReference>
<dbReference type="Gene3D" id="3.40.50.720">
    <property type="entry name" value="NAD(P)-binding Rossmann-like Domain"/>
    <property type="match status" value="1"/>
</dbReference>
<dbReference type="AlphaFoldDB" id="A0AAW4XSR9"/>
<dbReference type="InterPro" id="IPR050259">
    <property type="entry name" value="SDR"/>
</dbReference>
<evidence type="ECO:0000256" key="1">
    <source>
        <dbReference type="ARBA" id="ARBA00006484"/>
    </source>
</evidence>
<reference evidence="2 3" key="1">
    <citation type="submission" date="2021-11" db="EMBL/GenBank/DDBJ databases">
        <title>Genome sequence.</title>
        <authorList>
            <person name="Sun Q."/>
        </authorList>
    </citation>
    <scope>NUCLEOTIDE SEQUENCE [LARGE SCALE GENOMIC DNA]</scope>
    <source>
        <strain evidence="2 3">KCTC 12005</strain>
    </source>
</reference>
<dbReference type="SUPFAM" id="SSF51735">
    <property type="entry name" value="NAD(P)-binding Rossmann-fold domains"/>
    <property type="match status" value="1"/>
</dbReference>
<dbReference type="PRINTS" id="PR00081">
    <property type="entry name" value="GDHRDH"/>
</dbReference>
<dbReference type="InterPro" id="IPR036291">
    <property type="entry name" value="NAD(P)-bd_dom_sf"/>
</dbReference>
<dbReference type="PANTHER" id="PTHR42879">
    <property type="entry name" value="3-OXOACYL-(ACYL-CARRIER-PROTEIN) REDUCTASE"/>
    <property type="match status" value="1"/>
</dbReference>
<dbReference type="Pfam" id="PF13561">
    <property type="entry name" value="adh_short_C2"/>
    <property type="match status" value="1"/>
</dbReference>
<dbReference type="Proteomes" id="UP001199260">
    <property type="component" value="Unassembled WGS sequence"/>
</dbReference>